<dbReference type="AlphaFoldDB" id="A0A8B8EH18"/>
<proteinExistence type="predicted"/>
<dbReference type="InterPro" id="IPR031389">
    <property type="entry name" value="RBIS"/>
</dbReference>
<dbReference type="Proteomes" id="UP000694844">
    <property type="component" value="Chromosome 5"/>
</dbReference>
<protein>
    <submittedName>
        <fullName evidence="3 4">Uncharacterized protein LOC111134348</fullName>
    </submittedName>
</protein>
<dbReference type="KEGG" id="cvn:111134348"/>
<keyword evidence="2" id="KW-1185">Reference proteome</keyword>
<gene>
    <name evidence="3 4" type="primary">LOC111134348</name>
</gene>
<evidence type="ECO:0000256" key="1">
    <source>
        <dbReference type="SAM" id="MobiDB-lite"/>
    </source>
</evidence>
<evidence type="ECO:0000313" key="4">
    <source>
        <dbReference type="RefSeq" id="XP_022338999.1"/>
    </source>
</evidence>
<reference evidence="3 4" key="1">
    <citation type="submission" date="2025-04" db="UniProtKB">
        <authorList>
            <consortium name="RefSeq"/>
        </authorList>
    </citation>
    <scope>IDENTIFICATION</scope>
    <source>
        <tissue evidence="3 4">Whole sample</tissue>
    </source>
</reference>
<accession>A0A8B8EH18</accession>
<feature type="region of interest" description="Disordered" evidence="1">
    <location>
        <begin position="1"/>
        <end position="24"/>
    </location>
</feature>
<evidence type="ECO:0000313" key="2">
    <source>
        <dbReference type="Proteomes" id="UP000694844"/>
    </source>
</evidence>
<feature type="region of interest" description="Disordered" evidence="1">
    <location>
        <begin position="63"/>
        <end position="100"/>
    </location>
</feature>
<name>A0A8B8EH18_CRAVI</name>
<dbReference type="GeneID" id="111134348"/>
<dbReference type="RefSeq" id="XP_022338999.1">
    <property type="nucleotide sequence ID" value="XM_022483291.1"/>
</dbReference>
<evidence type="ECO:0000313" key="3">
    <source>
        <dbReference type="RefSeq" id="XP_022338998.1"/>
    </source>
</evidence>
<feature type="compositionally biased region" description="Basic and acidic residues" evidence="1">
    <location>
        <begin position="1"/>
        <end position="21"/>
    </location>
</feature>
<organism evidence="2 4">
    <name type="scientific">Crassostrea virginica</name>
    <name type="common">Eastern oyster</name>
    <dbReference type="NCBI Taxonomy" id="6565"/>
    <lineage>
        <taxon>Eukaryota</taxon>
        <taxon>Metazoa</taxon>
        <taxon>Spiralia</taxon>
        <taxon>Lophotrochozoa</taxon>
        <taxon>Mollusca</taxon>
        <taxon>Bivalvia</taxon>
        <taxon>Autobranchia</taxon>
        <taxon>Pteriomorphia</taxon>
        <taxon>Ostreida</taxon>
        <taxon>Ostreoidea</taxon>
        <taxon>Ostreidae</taxon>
        <taxon>Crassostrea</taxon>
    </lineage>
</organism>
<dbReference type="GO" id="GO:0042254">
    <property type="term" value="P:ribosome biogenesis"/>
    <property type="evidence" value="ECO:0007669"/>
    <property type="project" value="InterPro"/>
</dbReference>
<sequence>MGRNKTKDKQKGTGKKNKDAAVFKVAGVRKPKTKSVSTNLKKFNFKNKQKTEDSNKIFQSVQGLVSETKKPAKKQPVSKSSTAQKPLPDMDDAVNQFAQL</sequence>
<dbReference type="RefSeq" id="XP_022338998.1">
    <property type="nucleotide sequence ID" value="XM_022483290.1"/>
</dbReference>
<dbReference type="Pfam" id="PF15679">
    <property type="entry name" value="DUF4665"/>
    <property type="match status" value="1"/>
</dbReference>